<dbReference type="InterPro" id="IPR036291">
    <property type="entry name" value="NAD(P)-bd_dom_sf"/>
</dbReference>
<evidence type="ECO:0000259" key="1">
    <source>
        <dbReference type="Pfam" id="PF01408"/>
    </source>
</evidence>
<dbReference type="STRING" id="574375.AZF08_26885"/>
<proteinExistence type="predicted"/>
<dbReference type="InterPro" id="IPR000683">
    <property type="entry name" value="Gfo/Idh/MocA-like_OxRdtase_N"/>
</dbReference>
<evidence type="ECO:0000313" key="2">
    <source>
        <dbReference type="EMBL" id="KEK21639.1"/>
    </source>
</evidence>
<dbReference type="SUPFAM" id="SSF51735">
    <property type="entry name" value="NAD(P)-binding Rossmann-fold domains"/>
    <property type="match status" value="1"/>
</dbReference>
<dbReference type="eggNOG" id="COG0673">
    <property type="taxonomic scope" value="Bacteria"/>
</dbReference>
<dbReference type="Pfam" id="PF01408">
    <property type="entry name" value="GFO_IDH_MocA"/>
    <property type="match status" value="1"/>
</dbReference>
<dbReference type="AlphaFoldDB" id="A0A073K2U6"/>
<protein>
    <recommendedName>
        <fullName evidence="1">Gfo/Idh/MocA-like oxidoreductase N-terminal domain-containing protein</fullName>
    </recommendedName>
</protein>
<gene>
    <name evidence="2" type="ORF">BAGA_27570</name>
</gene>
<dbReference type="SUPFAM" id="SSF55347">
    <property type="entry name" value="Glyceraldehyde-3-phosphate dehydrogenase-like, C-terminal domain"/>
    <property type="match status" value="1"/>
</dbReference>
<keyword evidence="3" id="KW-1185">Reference proteome</keyword>
<dbReference type="EMBL" id="JOTM01000074">
    <property type="protein sequence ID" value="KEK21639.1"/>
    <property type="molecule type" value="Genomic_DNA"/>
</dbReference>
<reference evidence="2 3" key="1">
    <citation type="submission" date="2014-06" db="EMBL/GenBank/DDBJ databases">
        <title>Draft genome sequence of Bacillus gaemokensis JCM 15801 (MCCC 1A00707).</title>
        <authorList>
            <person name="Lai Q."/>
            <person name="Liu Y."/>
            <person name="Shao Z."/>
        </authorList>
    </citation>
    <scope>NUCLEOTIDE SEQUENCE [LARGE SCALE GENOMIC DNA]</scope>
    <source>
        <strain evidence="2 3">JCM 15801</strain>
    </source>
</reference>
<feature type="domain" description="Gfo/Idh/MocA-like oxidoreductase N-terminal" evidence="1">
    <location>
        <begin position="10"/>
        <end position="109"/>
    </location>
</feature>
<dbReference type="Gene3D" id="3.40.50.720">
    <property type="entry name" value="NAD(P)-binding Rossmann-like Domain"/>
    <property type="match status" value="1"/>
</dbReference>
<sequence>MNKYSYSNLHVGVVGCGQWGRYILRDLRQLGVKTSVVARSVASRTNATAYGADQIVNTIDALDETIDGYVISSIASAHTENIHALLPRQRPIYVEKPLGTNLDEVETLAVESKGLVYVMHKWRYHPGINALVALVQSKQLGKIKGLRLQRTNWGRQHKDVDCALQLLPHDLSIILHILGHLPSVEMVIPNPLGKNHFGFIVTLVDQNNDIHVTLDINNIAPGNVRSIAVGFEQGVASLTDSYAEGISVCQHGTNNPPEIHPISQEMPLMRQLQAFLNYLYGDSPPLSSIEDELLIMRHITAVQNKLYGIKA</sequence>
<dbReference type="PANTHER" id="PTHR43377:SF1">
    <property type="entry name" value="BILIVERDIN REDUCTASE A"/>
    <property type="match status" value="1"/>
</dbReference>
<dbReference type="OrthoDB" id="9815825at2"/>
<dbReference type="RefSeq" id="WP_033679022.1">
    <property type="nucleotide sequence ID" value="NZ_JOTM01000074.1"/>
</dbReference>
<accession>A0A073K2U6</accession>
<dbReference type="Gene3D" id="3.30.360.10">
    <property type="entry name" value="Dihydrodipicolinate Reductase, domain 2"/>
    <property type="match status" value="1"/>
</dbReference>
<dbReference type="PROSITE" id="PS51257">
    <property type="entry name" value="PROKAR_LIPOPROTEIN"/>
    <property type="match status" value="1"/>
</dbReference>
<dbReference type="GO" id="GO:0000166">
    <property type="term" value="F:nucleotide binding"/>
    <property type="evidence" value="ECO:0007669"/>
    <property type="project" value="InterPro"/>
</dbReference>
<dbReference type="PANTHER" id="PTHR43377">
    <property type="entry name" value="BILIVERDIN REDUCTASE A"/>
    <property type="match status" value="1"/>
</dbReference>
<dbReference type="InterPro" id="IPR051450">
    <property type="entry name" value="Gfo/Idh/MocA_Oxidoreductases"/>
</dbReference>
<dbReference type="Proteomes" id="UP000027778">
    <property type="component" value="Unassembled WGS sequence"/>
</dbReference>
<comment type="caution">
    <text evidence="2">The sequence shown here is derived from an EMBL/GenBank/DDBJ whole genome shotgun (WGS) entry which is preliminary data.</text>
</comment>
<organism evidence="2 3">
    <name type="scientific">Bacillus gaemokensis</name>
    <dbReference type="NCBI Taxonomy" id="574375"/>
    <lineage>
        <taxon>Bacteria</taxon>
        <taxon>Bacillati</taxon>
        <taxon>Bacillota</taxon>
        <taxon>Bacilli</taxon>
        <taxon>Bacillales</taxon>
        <taxon>Bacillaceae</taxon>
        <taxon>Bacillus</taxon>
        <taxon>Bacillus cereus group</taxon>
    </lineage>
</organism>
<name>A0A073K2U6_9BACI</name>
<evidence type="ECO:0000313" key="3">
    <source>
        <dbReference type="Proteomes" id="UP000027778"/>
    </source>
</evidence>